<gene>
    <name evidence="12 18" type="primary">serS</name>
    <name evidence="18" type="ORF">GRI91_12595</name>
</gene>
<feature type="binding site" evidence="13">
    <location>
        <position position="230"/>
    </location>
    <ligand>
        <name>L-serine</name>
        <dbReference type="ChEBI" id="CHEBI:33384"/>
    </ligand>
</feature>
<dbReference type="EC" id="6.1.1.11" evidence="12"/>
<reference evidence="18 19" key="1">
    <citation type="submission" date="2019-12" db="EMBL/GenBank/DDBJ databases">
        <title>Genomic-based taxomic classification of the family Erythrobacteraceae.</title>
        <authorList>
            <person name="Xu L."/>
        </authorList>
    </citation>
    <scope>NUCLEOTIDE SEQUENCE [LARGE SCALE GENOMIC DNA]</scope>
    <source>
        <strain evidence="18 19">LMG 29518</strain>
    </source>
</reference>
<evidence type="ECO:0000256" key="10">
    <source>
        <dbReference type="ARBA" id="ARBA00047929"/>
    </source>
</evidence>
<sequence>MHDLRFIRDNPETFDAGLALRGAEPAAAQILALDEQRRGVSTRMQEAQSRRNEASKAIGKAMGQGDTETAESLKAEVAELKQTLPQLEEQDRVLSAELNDLIARLPNLPMDGVPQGTDEDDNQEVSRWGTPREFSFKPMEHADIGPALGLDFETGAAIAGARFTFLKGQMARFQRGIAQFMLDFQTATRGYMECAPPLLVRDEAVFGTGQLPKFSEDLFRTTDGRWLIPTAEVSLTNSVREQIIDDLSAPLRLTALTPCFRSEAGAAGRDTRGYIRQHQFDKVELVTICRPEDWQAEHDYMTASAEAILQALELPYRKMLLCTGDMGATAKKTFDLEVWLPGQSAYREISSVSWCGDYQARRMNARYRPEGAKKTEFVHTLNGSGLAVGRTLVALLENGQQEDGSVVIPDALKPYCGGMERLTPA</sequence>
<feature type="region of interest" description="Disordered" evidence="16">
    <location>
        <begin position="107"/>
        <end position="126"/>
    </location>
</feature>
<dbReference type="AlphaFoldDB" id="A0A6I4T6Y3"/>
<dbReference type="PANTHER" id="PTHR43697:SF1">
    <property type="entry name" value="SERINE--TRNA LIGASE"/>
    <property type="match status" value="1"/>
</dbReference>
<dbReference type="SUPFAM" id="SSF46589">
    <property type="entry name" value="tRNA-binding arm"/>
    <property type="match status" value="1"/>
</dbReference>
<evidence type="ECO:0000256" key="1">
    <source>
        <dbReference type="ARBA" id="ARBA00004496"/>
    </source>
</evidence>
<feature type="domain" description="Aminoacyl-transfer RNA synthetases class-II family profile" evidence="17">
    <location>
        <begin position="177"/>
        <end position="409"/>
    </location>
</feature>
<proteinExistence type="inferred from homology"/>
<dbReference type="InterPro" id="IPR033729">
    <property type="entry name" value="SerRS_core"/>
</dbReference>
<dbReference type="GO" id="GO:0004828">
    <property type="term" value="F:serine-tRNA ligase activity"/>
    <property type="evidence" value="ECO:0007669"/>
    <property type="project" value="UniProtKB-UniRule"/>
</dbReference>
<dbReference type="OrthoDB" id="9804647at2"/>
<dbReference type="NCBIfam" id="TIGR00414">
    <property type="entry name" value="serS"/>
    <property type="match status" value="1"/>
</dbReference>
<evidence type="ECO:0000256" key="6">
    <source>
        <dbReference type="ARBA" id="ARBA00022741"/>
    </source>
</evidence>
<comment type="subunit">
    <text evidence="12">Homodimer. The tRNA molecule binds across the dimer.</text>
</comment>
<dbReference type="GO" id="GO:0005737">
    <property type="term" value="C:cytoplasm"/>
    <property type="evidence" value="ECO:0007669"/>
    <property type="project" value="UniProtKB-SubCell"/>
</dbReference>
<evidence type="ECO:0000256" key="4">
    <source>
        <dbReference type="ARBA" id="ARBA00022490"/>
    </source>
</evidence>
<feature type="binding site" evidence="12 13">
    <location>
        <position position="284"/>
    </location>
    <ligand>
        <name>L-serine</name>
        <dbReference type="ChEBI" id="CHEBI:33384"/>
    </ligand>
</feature>
<comment type="similarity">
    <text evidence="3 12">Belongs to the class-II aminoacyl-tRNA synthetase family. Type-1 seryl-tRNA synthetase subfamily.</text>
</comment>
<evidence type="ECO:0000256" key="2">
    <source>
        <dbReference type="ARBA" id="ARBA00005045"/>
    </source>
</evidence>
<comment type="function">
    <text evidence="12">Catalyzes the attachment of serine to tRNA(Ser). Is also able to aminoacylate tRNA(Sec) with serine, to form the misacylated tRNA L-seryl-tRNA(Sec), which will be further converted into selenocysteinyl-tRNA(Sec).</text>
</comment>
<evidence type="ECO:0000256" key="7">
    <source>
        <dbReference type="ARBA" id="ARBA00022840"/>
    </source>
</evidence>
<keyword evidence="5 12" id="KW-0436">Ligase</keyword>
<keyword evidence="6 12" id="KW-0547">Nucleotide-binding</keyword>
<evidence type="ECO:0000256" key="15">
    <source>
        <dbReference type="SAM" id="Coils"/>
    </source>
</evidence>
<evidence type="ECO:0000256" key="12">
    <source>
        <dbReference type="HAMAP-Rule" id="MF_00176"/>
    </source>
</evidence>
<feature type="binding site" evidence="12 14">
    <location>
        <begin position="261"/>
        <end position="263"/>
    </location>
    <ligand>
        <name>ATP</name>
        <dbReference type="ChEBI" id="CHEBI:30616"/>
    </ligand>
</feature>
<name>A0A6I4T6Y3_9SPHN</name>
<feature type="binding site" evidence="13">
    <location>
        <position position="261"/>
    </location>
    <ligand>
        <name>L-serine</name>
        <dbReference type="ChEBI" id="CHEBI:33384"/>
    </ligand>
</feature>
<comment type="catalytic activity">
    <reaction evidence="11 12">
        <text>tRNA(Ser) + L-serine + ATP = L-seryl-tRNA(Ser) + AMP + diphosphate + H(+)</text>
        <dbReference type="Rhea" id="RHEA:12292"/>
        <dbReference type="Rhea" id="RHEA-COMP:9669"/>
        <dbReference type="Rhea" id="RHEA-COMP:9703"/>
        <dbReference type="ChEBI" id="CHEBI:15378"/>
        <dbReference type="ChEBI" id="CHEBI:30616"/>
        <dbReference type="ChEBI" id="CHEBI:33019"/>
        <dbReference type="ChEBI" id="CHEBI:33384"/>
        <dbReference type="ChEBI" id="CHEBI:78442"/>
        <dbReference type="ChEBI" id="CHEBI:78533"/>
        <dbReference type="ChEBI" id="CHEBI:456215"/>
        <dbReference type="EC" id="6.1.1.11"/>
    </reaction>
</comment>
<dbReference type="InterPro" id="IPR042103">
    <property type="entry name" value="SerRS_1_N_sf"/>
</dbReference>
<dbReference type="UniPathway" id="UPA00906">
    <property type="reaction ID" value="UER00895"/>
</dbReference>
<dbReference type="InterPro" id="IPR010978">
    <property type="entry name" value="tRNA-bd_arm"/>
</dbReference>
<dbReference type="Proteomes" id="UP000438476">
    <property type="component" value="Unassembled WGS sequence"/>
</dbReference>
<evidence type="ECO:0000256" key="16">
    <source>
        <dbReference type="SAM" id="MobiDB-lite"/>
    </source>
</evidence>
<comment type="domain">
    <text evidence="12">Consists of two distinct domains, a catalytic core and a N-terminal extension that is involved in tRNA binding.</text>
</comment>
<evidence type="ECO:0000313" key="19">
    <source>
        <dbReference type="Proteomes" id="UP000438476"/>
    </source>
</evidence>
<dbReference type="GO" id="GO:0016260">
    <property type="term" value="P:selenocysteine biosynthetic process"/>
    <property type="evidence" value="ECO:0007669"/>
    <property type="project" value="UniProtKB-UniRule"/>
</dbReference>
<dbReference type="Pfam" id="PF00587">
    <property type="entry name" value="tRNA-synt_2b"/>
    <property type="match status" value="1"/>
</dbReference>
<protein>
    <recommendedName>
        <fullName evidence="12">Serine--tRNA ligase</fullName>
        <ecNumber evidence="12">6.1.1.11</ecNumber>
    </recommendedName>
    <alternativeName>
        <fullName evidence="12">Seryl-tRNA synthetase</fullName>
        <shortName evidence="12">SerRS</shortName>
    </alternativeName>
    <alternativeName>
        <fullName evidence="12">Seryl-tRNA(Ser/Sec) synthetase</fullName>
    </alternativeName>
</protein>
<dbReference type="EMBL" id="WTYT01000005">
    <property type="protein sequence ID" value="MXO66597.1"/>
    <property type="molecule type" value="Genomic_DNA"/>
</dbReference>
<dbReference type="PRINTS" id="PR00981">
    <property type="entry name" value="TRNASYNTHSER"/>
</dbReference>
<comment type="pathway">
    <text evidence="2 12">Aminoacyl-tRNA biosynthesis; selenocysteinyl-tRNA(Sec) biosynthesis; L-seryl-tRNA(Sec) from L-serine and tRNA(Sec): step 1/1.</text>
</comment>
<evidence type="ECO:0000256" key="9">
    <source>
        <dbReference type="ARBA" id="ARBA00023146"/>
    </source>
</evidence>
<comment type="subcellular location">
    <subcellularLocation>
        <location evidence="1 12">Cytoplasm</location>
    </subcellularLocation>
</comment>
<feature type="binding site" evidence="12 14">
    <location>
        <begin position="348"/>
        <end position="351"/>
    </location>
    <ligand>
        <name>ATP</name>
        <dbReference type="ChEBI" id="CHEBI:30616"/>
    </ligand>
</feature>
<dbReference type="HAMAP" id="MF_00176">
    <property type="entry name" value="Ser_tRNA_synth_type1"/>
    <property type="match status" value="1"/>
</dbReference>
<evidence type="ECO:0000313" key="18">
    <source>
        <dbReference type="EMBL" id="MXO66597.1"/>
    </source>
</evidence>
<keyword evidence="15" id="KW-0175">Coiled coil</keyword>
<dbReference type="GO" id="GO:0005524">
    <property type="term" value="F:ATP binding"/>
    <property type="evidence" value="ECO:0007669"/>
    <property type="project" value="UniProtKB-UniRule"/>
</dbReference>
<dbReference type="CDD" id="cd00770">
    <property type="entry name" value="SerRS_core"/>
    <property type="match status" value="1"/>
</dbReference>
<evidence type="ECO:0000256" key="11">
    <source>
        <dbReference type="ARBA" id="ARBA00048823"/>
    </source>
</evidence>
<dbReference type="PROSITE" id="PS50862">
    <property type="entry name" value="AA_TRNA_LIGASE_II"/>
    <property type="match status" value="1"/>
</dbReference>
<feature type="binding site" evidence="13">
    <location>
        <position position="382"/>
    </location>
    <ligand>
        <name>L-serine</name>
        <dbReference type="ChEBI" id="CHEBI:33384"/>
    </ligand>
</feature>
<evidence type="ECO:0000256" key="13">
    <source>
        <dbReference type="PIRSR" id="PIRSR001529-1"/>
    </source>
</evidence>
<keyword evidence="7 12" id="KW-0067">ATP-binding</keyword>
<comment type="catalytic activity">
    <reaction evidence="10 12">
        <text>tRNA(Sec) + L-serine + ATP = L-seryl-tRNA(Sec) + AMP + diphosphate + H(+)</text>
        <dbReference type="Rhea" id="RHEA:42580"/>
        <dbReference type="Rhea" id="RHEA-COMP:9742"/>
        <dbReference type="Rhea" id="RHEA-COMP:10128"/>
        <dbReference type="ChEBI" id="CHEBI:15378"/>
        <dbReference type="ChEBI" id="CHEBI:30616"/>
        <dbReference type="ChEBI" id="CHEBI:33019"/>
        <dbReference type="ChEBI" id="CHEBI:33384"/>
        <dbReference type="ChEBI" id="CHEBI:78442"/>
        <dbReference type="ChEBI" id="CHEBI:78533"/>
        <dbReference type="ChEBI" id="CHEBI:456215"/>
        <dbReference type="EC" id="6.1.1.11"/>
    </reaction>
</comment>
<feature type="binding site" evidence="12">
    <location>
        <begin position="230"/>
        <end position="232"/>
    </location>
    <ligand>
        <name>L-serine</name>
        <dbReference type="ChEBI" id="CHEBI:33384"/>
    </ligand>
</feature>
<evidence type="ECO:0000256" key="14">
    <source>
        <dbReference type="PIRSR" id="PIRSR001529-2"/>
    </source>
</evidence>
<dbReference type="PANTHER" id="PTHR43697">
    <property type="entry name" value="SERYL-TRNA SYNTHETASE"/>
    <property type="match status" value="1"/>
</dbReference>
<evidence type="ECO:0000256" key="8">
    <source>
        <dbReference type="ARBA" id="ARBA00022917"/>
    </source>
</evidence>
<comment type="caution">
    <text evidence="12">Lacks conserved residue(s) required for the propagation of feature annotation.</text>
</comment>
<dbReference type="InterPro" id="IPR002317">
    <property type="entry name" value="Ser-tRNA-ligase_type_1"/>
</dbReference>
<dbReference type="InterPro" id="IPR045864">
    <property type="entry name" value="aa-tRNA-synth_II/BPL/LPL"/>
</dbReference>
<keyword evidence="4 12" id="KW-0963">Cytoplasm</keyword>
<feature type="binding site" evidence="12">
    <location>
        <position position="384"/>
    </location>
    <ligand>
        <name>L-serine</name>
        <dbReference type="ChEBI" id="CHEBI:33384"/>
    </ligand>
</feature>
<dbReference type="InterPro" id="IPR006195">
    <property type="entry name" value="aa-tRNA-synth_II"/>
</dbReference>
<feature type="coiled-coil region" evidence="15">
    <location>
        <begin position="70"/>
        <end position="97"/>
    </location>
</feature>
<evidence type="ECO:0000256" key="3">
    <source>
        <dbReference type="ARBA" id="ARBA00010728"/>
    </source>
</evidence>
<keyword evidence="19" id="KW-1185">Reference proteome</keyword>
<dbReference type="InterPro" id="IPR002314">
    <property type="entry name" value="aa-tRNA-synt_IIb"/>
</dbReference>
<dbReference type="InterPro" id="IPR015866">
    <property type="entry name" value="Ser-tRNA-synth_1_N"/>
</dbReference>
<accession>A0A6I4T6Y3</accession>
<evidence type="ECO:0000256" key="5">
    <source>
        <dbReference type="ARBA" id="ARBA00022598"/>
    </source>
</evidence>
<comment type="caution">
    <text evidence="18">The sequence shown here is derived from an EMBL/GenBank/DDBJ whole genome shotgun (WGS) entry which is preliminary data.</text>
</comment>
<dbReference type="GO" id="GO:0006434">
    <property type="term" value="P:seryl-tRNA aminoacylation"/>
    <property type="evidence" value="ECO:0007669"/>
    <property type="project" value="UniProtKB-UniRule"/>
</dbReference>
<dbReference type="RefSeq" id="WP_160737031.1">
    <property type="nucleotide sequence ID" value="NZ_WTYT01000005.1"/>
</dbReference>
<dbReference type="SUPFAM" id="SSF55681">
    <property type="entry name" value="Class II aaRS and biotin synthetases"/>
    <property type="match status" value="1"/>
</dbReference>
<organism evidence="18 19">
    <name type="scientific">Altericroceibacterium endophyticum</name>
    <dbReference type="NCBI Taxonomy" id="1808508"/>
    <lineage>
        <taxon>Bacteria</taxon>
        <taxon>Pseudomonadati</taxon>
        <taxon>Pseudomonadota</taxon>
        <taxon>Alphaproteobacteria</taxon>
        <taxon>Sphingomonadales</taxon>
        <taxon>Erythrobacteraceae</taxon>
        <taxon>Altericroceibacterium</taxon>
    </lineage>
</organism>
<dbReference type="PIRSF" id="PIRSF001529">
    <property type="entry name" value="Ser-tRNA-synth_IIa"/>
    <property type="match status" value="1"/>
</dbReference>
<keyword evidence="9 12" id="KW-0030">Aminoacyl-tRNA synthetase</keyword>
<evidence type="ECO:0000259" key="17">
    <source>
        <dbReference type="PROSITE" id="PS50862"/>
    </source>
</evidence>
<dbReference type="Gene3D" id="3.30.930.10">
    <property type="entry name" value="Bira Bifunctional Protein, Domain 2"/>
    <property type="match status" value="1"/>
</dbReference>
<dbReference type="Pfam" id="PF02403">
    <property type="entry name" value="Seryl_tRNA_N"/>
    <property type="match status" value="1"/>
</dbReference>
<keyword evidence="8 12" id="KW-0648">Protein biosynthesis</keyword>
<dbReference type="Gene3D" id="1.10.287.40">
    <property type="entry name" value="Serine-tRNA synthetase, tRNA binding domain"/>
    <property type="match status" value="1"/>
</dbReference>